<organism evidence="7 8">
    <name type="scientific">Sphingobium phenoxybenzoativorans</name>
    <dbReference type="NCBI Taxonomy" id="1592790"/>
    <lineage>
        <taxon>Bacteria</taxon>
        <taxon>Pseudomonadati</taxon>
        <taxon>Pseudomonadota</taxon>
        <taxon>Alphaproteobacteria</taxon>
        <taxon>Sphingomonadales</taxon>
        <taxon>Sphingomonadaceae</taxon>
        <taxon>Sphingobium</taxon>
    </lineage>
</organism>
<dbReference type="InterPro" id="IPR000760">
    <property type="entry name" value="Inositol_monophosphatase-like"/>
</dbReference>
<evidence type="ECO:0000256" key="3">
    <source>
        <dbReference type="ARBA" id="ARBA00022801"/>
    </source>
</evidence>
<name>A0A975Q3T1_9SPHN</name>
<dbReference type="InterPro" id="IPR020583">
    <property type="entry name" value="Inositol_monoP_metal-BS"/>
</dbReference>
<dbReference type="PROSITE" id="PS00630">
    <property type="entry name" value="IMP_2"/>
    <property type="match status" value="1"/>
</dbReference>
<comment type="cofactor">
    <cofactor evidence="5">
        <name>Mg(2+)</name>
        <dbReference type="ChEBI" id="CHEBI:18420"/>
    </cofactor>
</comment>
<feature type="binding site" evidence="5">
    <location>
        <position position="203"/>
    </location>
    <ligand>
        <name>Mg(2+)</name>
        <dbReference type="ChEBI" id="CHEBI:18420"/>
        <label>1</label>
        <note>catalytic</note>
    </ligand>
</feature>
<evidence type="ECO:0000313" key="7">
    <source>
        <dbReference type="EMBL" id="QUT08066.1"/>
    </source>
</evidence>
<dbReference type="KEGG" id="spph:KFK14_02710"/>
<feature type="binding site" evidence="5">
    <location>
        <position position="91"/>
    </location>
    <ligand>
        <name>Mg(2+)</name>
        <dbReference type="ChEBI" id="CHEBI:18420"/>
        <label>1</label>
        <note>catalytic</note>
    </ligand>
</feature>
<dbReference type="Gene3D" id="3.30.540.10">
    <property type="entry name" value="Fructose-1,6-Bisphosphatase, subunit A, domain 1"/>
    <property type="match status" value="1"/>
</dbReference>
<dbReference type="SUPFAM" id="SSF56655">
    <property type="entry name" value="Carbohydrate phosphatase"/>
    <property type="match status" value="1"/>
</dbReference>
<dbReference type="GO" id="GO:0008934">
    <property type="term" value="F:inositol monophosphate 1-phosphatase activity"/>
    <property type="evidence" value="ECO:0007669"/>
    <property type="project" value="TreeGrafter"/>
</dbReference>
<evidence type="ECO:0000313" key="8">
    <source>
        <dbReference type="Proteomes" id="UP000681425"/>
    </source>
</evidence>
<dbReference type="GO" id="GO:0046854">
    <property type="term" value="P:phosphatidylinositol phosphate biosynthetic process"/>
    <property type="evidence" value="ECO:0007669"/>
    <property type="project" value="InterPro"/>
</dbReference>
<keyword evidence="3" id="KW-0378">Hydrolase</keyword>
<feature type="binding site" evidence="5">
    <location>
        <position position="88"/>
    </location>
    <ligand>
        <name>Mg(2+)</name>
        <dbReference type="ChEBI" id="CHEBI:18420"/>
        <label>1</label>
        <note>catalytic</note>
    </ligand>
</feature>
<dbReference type="Pfam" id="PF00459">
    <property type="entry name" value="Inositol_P"/>
    <property type="match status" value="1"/>
</dbReference>
<dbReference type="InterPro" id="IPR020550">
    <property type="entry name" value="Inositol_monophosphatase_CS"/>
</dbReference>
<dbReference type="Proteomes" id="UP000681425">
    <property type="component" value="Chromosome"/>
</dbReference>
<keyword evidence="2 5" id="KW-0479">Metal-binding</keyword>
<evidence type="ECO:0000256" key="6">
    <source>
        <dbReference type="SAM" id="MobiDB-lite"/>
    </source>
</evidence>
<proteinExistence type="inferred from homology"/>
<evidence type="ECO:0000256" key="2">
    <source>
        <dbReference type="ARBA" id="ARBA00022723"/>
    </source>
</evidence>
<dbReference type="GO" id="GO:0007165">
    <property type="term" value="P:signal transduction"/>
    <property type="evidence" value="ECO:0007669"/>
    <property type="project" value="TreeGrafter"/>
</dbReference>
<keyword evidence="4 5" id="KW-0460">Magnesium</keyword>
<dbReference type="PANTHER" id="PTHR20854:SF4">
    <property type="entry name" value="INOSITOL-1-MONOPHOSPHATASE-RELATED"/>
    <property type="match status" value="1"/>
</dbReference>
<dbReference type="PANTHER" id="PTHR20854">
    <property type="entry name" value="INOSITOL MONOPHOSPHATASE"/>
    <property type="match status" value="1"/>
</dbReference>
<dbReference type="PROSITE" id="PS00629">
    <property type="entry name" value="IMP_1"/>
    <property type="match status" value="1"/>
</dbReference>
<dbReference type="AlphaFoldDB" id="A0A975Q3T1"/>
<evidence type="ECO:0000256" key="1">
    <source>
        <dbReference type="ARBA" id="ARBA00009759"/>
    </source>
</evidence>
<protein>
    <submittedName>
        <fullName evidence="7">3'(2'),5'-bisphosphate nucleotidase CysQ</fullName>
    </submittedName>
</protein>
<dbReference type="CDD" id="cd01638">
    <property type="entry name" value="CysQ"/>
    <property type="match status" value="1"/>
</dbReference>
<feature type="binding site" evidence="5">
    <location>
        <position position="90"/>
    </location>
    <ligand>
        <name>Mg(2+)</name>
        <dbReference type="ChEBI" id="CHEBI:18420"/>
        <label>2</label>
    </ligand>
</feature>
<dbReference type="PRINTS" id="PR00377">
    <property type="entry name" value="IMPHPHTASES"/>
</dbReference>
<dbReference type="EMBL" id="CP073910">
    <property type="protein sequence ID" value="QUT08066.1"/>
    <property type="molecule type" value="Genomic_DNA"/>
</dbReference>
<accession>A0A975Q3T1</accession>
<evidence type="ECO:0000256" key="4">
    <source>
        <dbReference type="ARBA" id="ARBA00022842"/>
    </source>
</evidence>
<reference evidence="7" key="1">
    <citation type="submission" date="2021-04" db="EMBL/GenBank/DDBJ databases">
        <title>Isolation of p-tert-butylphenol degrading bacteria Sphingobium phenoxybenzoativorans Tas13 from active sludge.</title>
        <authorList>
            <person name="Li Y."/>
        </authorList>
    </citation>
    <scope>NUCLEOTIDE SEQUENCE</scope>
    <source>
        <strain evidence="7">Tas13</strain>
    </source>
</reference>
<feature type="region of interest" description="Disordered" evidence="6">
    <location>
        <begin position="142"/>
        <end position="170"/>
    </location>
</feature>
<comment type="similarity">
    <text evidence="1">Belongs to the inositol monophosphatase superfamily.</text>
</comment>
<dbReference type="GO" id="GO:0006020">
    <property type="term" value="P:inositol metabolic process"/>
    <property type="evidence" value="ECO:0007669"/>
    <property type="project" value="TreeGrafter"/>
</dbReference>
<keyword evidence="8" id="KW-1185">Reference proteome</keyword>
<sequence length="267" mass="28530">MVGDVSLRRLVDVVSSAADHALTLWAGGRTQVRQWEKVPGHPVCEADLEVNGMLRAALTELAPDAGWLSEETADSNHRLGADRVWVVDPIDGTRDYLRGRPGWAVSVALIEQGLPRFGVLAAPARNELWIAEIGRGATRNGHRLSASRRSGLPGARVPADTLPKADRDLTPVPRPNSIALRMAMVAADEADLVATIRWGNEWDIAAAALIAKEAGAAVTDALGQRLAFNRETPTAFGVLCCAPAIHDAAMERLQPRARELLGGSAGR</sequence>
<dbReference type="GO" id="GO:0046872">
    <property type="term" value="F:metal ion binding"/>
    <property type="evidence" value="ECO:0007669"/>
    <property type="project" value="UniProtKB-KW"/>
</dbReference>
<dbReference type="Gene3D" id="3.40.190.80">
    <property type="match status" value="1"/>
</dbReference>
<feature type="binding site" evidence="5">
    <location>
        <position position="70"/>
    </location>
    <ligand>
        <name>Mg(2+)</name>
        <dbReference type="ChEBI" id="CHEBI:18420"/>
        <label>1</label>
        <note>catalytic</note>
    </ligand>
</feature>
<gene>
    <name evidence="7" type="ORF">KFK14_02710</name>
</gene>
<evidence type="ECO:0000256" key="5">
    <source>
        <dbReference type="PIRSR" id="PIRSR600760-2"/>
    </source>
</evidence>